<dbReference type="PROSITE" id="PS50261">
    <property type="entry name" value="G_PROTEIN_RECEP_F2_4"/>
    <property type="match status" value="1"/>
</dbReference>
<dbReference type="OrthoDB" id="6134459at2759"/>
<keyword evidence="7 10" id="KW-0472">Membrane</keyword>
<keyword evidence="14" id="KW-1185">Reference proteome</keyword>
<feature type="transmembrane region" description="Helical" evidence="10">
    <location>
        <begin position="476"/>
        <end position="498"/>
    </location>
</feature>
<dbReference type="InterPro" id="IPR051384">
    <property type="entry name" value="Mth_GPCR"/>
</dbReference>
<feature type="transmembrane region" description="Helical" evidence="10">
    <location>
        <begin position="449"/>
        <end position="470"/>
    </location>
</feature>
<dbReference type="Gene3D" id="1.20.1070.10">
    <property type="entry name" value="Rhodopsin 7-helix transmembrane proteins"/>
    <property type="match status" value="1"/>
</dbReference>
<keyword evidence="5 10" id="KW-1133">Transmembrane helix</keyword>
<evidence type="ECO:0000256" key="6">
    <source>
        <dbReference type="ARBA" id="ARBA00023040"/>
    </source>
</evidence>
<evidence type="ECO:0000259" key="12">
    <source>
        <dbReference type="PROSITE" id="PS50261"/>
    </source>
</evidence>
<keyword evidence="9" id="KW-0807">Transducer</keyword>
<keyword evidence="6" id="KW-0297">G-protein coupled receptor</keyword>
<keyword evidence="3 10" id="KW-0812">Transmembrane</keyword>
<comment type="similarity">
    <text evidence="2">Belongs to the G-protein coupled receptor 2 family. Mth subfamily.</text>
</comment>
<evidence type="ECO:0000256" key="7">
    <source>
        <dbReference type="ARBA" id="ARBA00023136"/>
    </source>
</evidence>
<dbReference type="GO" id="GO:0005886">
    <property type="term" value="C:plasma membrane"/>
    <property type="evidence" value="ECO:0007669"/>
    <property type="project" value="TreeGrafter"/>
</dbReference>
<dbReference type="Gene3D" id="2.170.180.11">
    <property type="entry name" value="Methuselah ectodomain, domain 2"/>
    <property type="match status" value="1"/>
</dbReference>
<evidence type="ECO:0000256" key="9">
    <source>
        <dbReference type="ARBA" id="ARBA00023224"/>
    </source>
</evidence>
<feature type="chain" id="PRO_5024861273" description="G-protein coupled receptors family 2 profile 2 domain-containing protein" evidence="11">
    <location>
        <begin position="18"/>
        <end position="559"/>
    </location>
</feature>
<dbReference type="GO" id="GO:0007166">
    <property type="term" value="P:cell surface receptor signaling pathway"/>
    <property type="evidence" value="ECO:0007669"/>
    <property type="project" value="InterPro"/>
</dbReference>
<dbReference type="EMBL" id="CAACVG010001753">
    <property type="protein sequence ID" value="VEN35599.1"/>
    <property type="molecule type" value="Genomic_DNA"/>
</dbReference>
<dbReference type="InterPro" id="IPR000832">
    <property type="entry name" value="GPCR_2_secretin-like"/>
</dbReference>
<evidence type="ECO:0000313" key="13">
    <source>
        <dbReference type="EMBL" id="VEN35599.1"/>
    </source>
</evidence>
<dbReference type="InterPro" id="IPR023311">
    <property type="entry name" value="Methusela_ecto_dom_2"/>
</dbReference>
<dbReference type="InterPro" id="IPR017981">
    <property type="entry name" value="GPCR_2-like_7TM"/>
</dbReference>
<evidence type="ECO:0000313" key="14">
    <source>
        <dbReference type="Proteomes" id="UP000410492"/>
    </source>
</evidence>
<evidence type="ECO:0000256" key="3">
    <source>
        <dbReference type="ARBA" id="ARBA00022692"/>
    </source>
</evidence>
<dbReference type="AlphaFoldDB" id="A0A653BJ70"/>
<dbReference type="SUPFAM" id="SSF81321">
    <property type="entry name" value="Family A G protein-coupled receptor-like"/>
    <property type="match status" value="1"/>
</dbReference>
<evidence type="ECO:0000256" key="5">
    <source>
        <dbReference type="ARBA" id="ARBA00022989"/>
    </source>
</evidence>
<evidence type="ECO:0000256" key="11">
    <source>
        <dbReference type="SAM" id="SignalP"/>
    </source>
</evidence>
<dbReference type="Pfam" id="PF00002">
    <property type="entry name" value="7tm_2"/>
    <property type="match status" value="1"/>
</dbReference>
<feature type="transmembrane region" description="Helical" evidence="10">
    <location>
        <begin position="392"/>
        <end position="414"/>
    </location>
</feature>
<feature type="transmembrane region" description="Helical" evidence="10">
    <location>
        <begin position="235"/>
        <end position="255"/>
    </location>
</feature>
<evidence type="ECO:0000256" key="10">
    <source>
        <dbReference type="SAM" id="Phobius"/>
    </source>
</evidence>
<accession>A0A653BJ70</accession>
<dbReference type="CDD" id="cd15039">
    <property type="entry name" value="7tmB3_Methuselah-like"/>
    <property type="match status" value="1"/>
</dbReference>
<proteinExistence type="inferred from homology"/>
<feature type="transmembrane region" description="Helical" evidence="10">
    <location>
        <begin position="298"/>
        <end position="322"/>
    </location>
</feature>
<sequence>MWLRIVLWCSVISSVISNCSIYHNNKCLCDETRCLKKCCEESHWLENQLCVKRPNPNTTLLELGEEYHSSRVIKWCENPTQLSNEDLESSEGFCVEENYEPITQMLTVVKCPISSKILHSTKAPVRKCCSRTEILVNSSCEHRDNLDLKPFFNNINFRSSQRLVNSMLKCSKNRHRIRVNKGTFELMDDGSLLWEEEVLVNVDSYCVDLFTNDGVNYRTLALLCLEADEEISTEVHATGMIISMPFLLLTFLVYLIIPEKNLHRKALMFYVICLLLAYVFLVTSNLSKTSFPDVPCHLIGYFIMFFFLGSFLWMNVMCIDMWLTFSGARGYGGTRSTEQKRFLFYCLYAMGAPVMFILFVFLLNTYGDEESIFHPKLGRNKCFLEDGYPQLFYLYLPMAILIGMNIILFILTAIKIQKVKMETAMLKHNDSRKHNYEGDKQQFNLYLKLLFAMGVNWTTEVISWAALWKMQSVPSWIWYLTDLINALYGIFIFFIFVFKKKIWQSLKKRYYVFIGKPHLAQTMVTSTNTRTSHMSSSEVGEYRMSDMRNGRAEERALRP</sequence>
<dbReference type="GO" id="GO:0008528">
    <property type="term" value="F:G protein-coupled peptide receptor activity"/>
    <property type="evidence" value="ECO:0007669"/>
    <property type="project" value="TreeGrafter"/>
</dbReference>
<reference evidence="13 14" key="1">
    <citation type="submission" date="2019-01" db="EMBL/GenBank/DDBJ databases">
        <authorList>
            <person name="Sayadi A."/>
        </authorList>
    </citation>
    <scope>NUCLEOTIDE SEQUENCE [LARGE SCALE GENOMIC DNA]</scope>
</reference>
<comment type="subcellular location">
    <subcellularLocation>
        <location evidence="1">Membrane</location>
        <topology evidence="1">Multi-pass membrane protein</topology>
    </subcellularLocation>
</comment>
<evidence type="ECO:0000256" key="4">
    <source>
        <dbReference type="ARBA" id="ARBA00022729"/>
    </source>
</evidence>
<dbReference type="PANTHER" id="PTHR47154">
    <property type="entry name" value="G-PROTEIN COUPLED RECEPTOR MTH-RELATED"/>
    <property type="match status" value="1"/>
</dbReference>
<evidence type="ECO:0000256" key="2">
    <source>
        <dbReference type="ARBA" id="ARBA00008979"/>
    </source>
</evidence>
<name>A0A653BJ70_CALMS</name>
<feature type="signal peptide" evidence="11">
    <location>
        <begin position="1"/>
        <end position="17"/>
    </location>
</feature>
<organism evidence="13 14">
    <name type="scientific">Callosobruchus maculatus</name>
    <name type="common">Southern cowpea weevil</name>
    <name type="synonym">Pulse bruchid</name>
    <dbReference type="NCBI Taxonomy" id="64391"/>
    <lineage>
        <taxon>Eukaryota</taxon>
        <taxon>Metazoa</taxon>
        <taxon>Ecdysozoa</taxon>
        <taxon>Arthropoda</taxon>
        <taxon>Hexapoda</taxon>
        <taxon>Insecta</taxon>
        <taxon>Pterygota</taxon>
        <taxon>Neoptera</taxon>
        <taxon>Endopterygota</taxon>
        <taxon>Coleoptera</taxon>
        <taxon>Polyphaga</taxon>
        <taxon>Cucujiformia</taxon>
        <taxon>Chrysomeloidea</taxon>
        <taxon>Chrysomelidae</taxon>
        <taxon>Bruchinae</taxon>
        <taxon>Bruchini</taxon>
        <taxon>Callosobruchus</taxon>
    </lineage>
</organism>
<evidence type="ECO:0000256" key="1">
    <source>
        <dbReference type="ARBA" id="ARBA00004141"/>
    </source>
</evidence>
<keyword evidence="8" id="KW-0675">Receptor</keyword>
<dbReference type="PANTHER" id="PTHR47154:SF2">
    <property type="entry name" value="G-PROTEIN COUPLED RECEPTOR MTH-RELATED"/>
    <property type="match status" value="1"/>
</dbReference>
<feature type="domain" description="G-protein coupled receptors family 2 profile 2" evidence="12">
    <location>
        <begin position="232"/>
        <end position="500"/>
    </location>
</feature>
<evidence type="ECO:0000256" key="8">
    <source>
        <dbReference type="ARBA" id="ARBA00023170"/>
    </source>
</evidence>
<dbReference type="Proteomes" id="UP000410492">
    <property type="component" value="Unassembled WGS sequence"/>
</dbReference>
<feature type="transmembrane region" description="Helical" evidence="10">
    <location>
        <begin position="267"/>
        <end position="286"/>
    </location>
</feature>
<protein>
    <recommendedName>
        <fullName evidence="12">G-protein coupled receptors family 2 profile 2 domain-containing protein</fullName>
    </recommendedName>
</protein>
<gene>
    <name evidence="13" type="ORF">CALMAC_LOCUS1476</name>
</gene>
<feature type="transmembrane region" description="Helical" evidence="10">
    <location>
        <begin position="342"/>
        <end position="363"/>
    </location>
</feature>
<keyword evidence="4 11" id="KW-0732">Signal</keyword>